<protein>
    <submittedName>
        <fullName evidence="1">Uncharacterized protein</fullName>
    </submittedName>
</protein>
<evidence type="ECO:0000313" key="1">
    <source>
        <dbReference type="EMBL" id="KAK7266034.1"/>
    </source>
</evidence>
<dbReference type="Proteomes" id="UP001372338">
    <property type="component" value="Unassembled WGS sequence"/>
</dbReference>
<name>A0AAN9I5R5_CROPI</name>
<organism evidence="1 2">
    <name type="scientific">Crotalaria pallida</name>
    <name type="common">Smooth rattlebox</name>
    <name type="synonym">Crotalaria striata</name>
    <dbReference type="NCBI Taxonomy" id="3830"/>
    <lineage>
        <taxon>Eukaryota</taxon>
        <taxon>Viridiplantae</taxon>
        <taxon>Streptophyta</taxon>
        <taxon>Embryophyta</taxon>
        <taxon>Tracheophyta</taxon>
        <taxon>Spermatophyta</taxon>
        <taxon>Magnoliopsida</taxon>
        <taxon>eudicotyledons</taxon>
        <taxon>Gunneridae</taxon>
        <taxon>Pentapetalae</taxon>
        <taxon>rosids</taxon>
        <taxon>fabids</taxon>
        <taxon>Fabales</taxon>
        <taxon>Fabaceae</taxon>
        <taxon>Papilionoideae</taxon>
        <taxon>50 kb inversion clade</taxon>
        <taxon>genistoids sensu lato</taxon>
        <taxon>core genistoids</taxon>
        <taxon>Crotalarieae</taxon>
        <taxon>Crotalaria</taxon>
    </lineage>
</organism>
<dbReference type="AlphaFoldDB" id="A0AAN9I5R5"/>
<comment type="caution">
    <text evidence="1">The sequence shown here is derived from an EMBL/GenBank/DDBJ whole genome shotgun (WGS) entry which is preliminary data.</text>
</comment>
<dbReference type="EMBL" id="JAYWIO010000004">
    <property type="protein sequence ID" value="KAK7266034.1"/>
    <property type="molecule type" value="Genomic_DNA"/>
</dbReference>
<dbReference type="PANTHER" id="PTHR46524:SF7">
    <property type="entry name" value="CW-TYPE ZINC FINGER"/>
    <property type="match status" value="1"/>
</dbReference>
<proteinExistence type="predicted"/>
<dbReference type="InterPro" id="IPR055300">
    <property type="entry name" value="CWZF3/5/7"/>
</dbReference>
<dbReference type="PANTHER" id="PTHR46524">
    <property type="entry name" value="CW-TYPE ZINC FINGER"/>
    <property type="match status" value="1"/>
</dbReference>
<sequence length="447" mass="49985">MHCLRDCHKAADVWLLLGLSNNLRFWQEQDVYIWIRNGIEDLNLLFITTAWWIWRARCDESCANHILTAQVVFHHAKLLHDDVSRCFGQLRQHKPLRWVAWLPPMGEDVVLNVDGSSMGNPGQAGYGGIRFEHAVKTHSSSPTSTALSCSSNYRFHSISFVFAFGLEILVGVVDMEENTELEEGEAFSYKDDDDDDIDLDERIKHVLGHFQKDFEGGLSAETLGAKFGKCGSFLPTYGYERLGVIISHPQRNNSSPKSPSINQEGVIIRSSEVADNPKATSDEESVGFGVTSCTSKMNKTKSLKKDNKTRDIINRDSLKGKKTECKESAFGAKVKERPSVNRVDNQLLGGPCTKDASASFPIAEEKLNGGDMKLIKLKRKMDTDQYRSGTRKKSKTGDVFYAERQLKAGTLEKVVGICWSKAATMGGYKFNKATHHSRFANQHVPTL</sequence>
<accession>A0AAN9I5R5</accession>
<evidence type="ECO:0000313" key="2">
    <source>
        <dbReference type="Proteomes" id="UP001372338"/>
    </source>
</evidence>
<reference evidence="1 2" key="1">
    <citation type="submission" date="2024-01" db="EMBL/GenBank/DDBJ databases">
        <title>The genomes of 5 underutilized Papilionoideae crops provide insights into root nodulation and disease resistanc.</title>
        <authorList>
            <person name="Yuan L."/>
        </authorList>
    </citation>
    <scope>NUCLEOTIDE SEQUENCE [LARGE SCALE GENOMIC DNA]</scope>
    <source>
        <strain evidence="1">ZHUSHIDOU_FW_LH</strain>
        <tissue evidence="1">Leaf</tissue>
    </source>
</reference>
<keyword evidence="2" id="KW-1185">Reference proteome</keyword>
<gene>
    <name evidence="1" type="ORF">RIF29_18673</name>
</gene>